<evidence type="ECO:0000313" key="4">
    <source>
        <dbReference type="EMBL" id="CAP28576.1"/>
    </source>
</evidence>
<keyword evidence="1" id="KW-0812">Transmembrane</keyword>
<dbReference type="InParanoid" id="A8X7G5"/>
<reference evidence="4 5" key="2">
    <citation type="journal article" date="2011" name="PLoS Genet.">
        <title>Caenorhabditis briggsae recombinant inbred line genotypes reveal inter-strain incompatibility and the evolution of recombination.</title>
        <authorList>
            <person name="Ross J.A."/>
            <person name="Koboldt D.C."/>
            <person name="Staisch J.E."/>
            <person name="Chamberlin H.M."/>
            <person name="Gupta B.P."/>
            <person name="Miller R.D."/>
            <person name="Baird S.E."/>
            <person name="Haag E.S."/>
        </authorList>
    </citation>
    <scope>NUCLEOTIDE SEQUENCE [LARGE SCALE GENOMIC DNA]</scope>
    <source>
        <strain evidence="4 5">AF16</strain>
    </source>
</reference>
<dbReference type="EMBL" id="HE601187">
    <property type="protein sequence ID" value="CAP28576.1"/>
    <property type="molecule type" value="Genomic_DNA"/>
</dbReference>
<dbReference type="eggNOG" id="KOG4297">
    <property type="taxonomic scope" value="Eukaryota"/>
</dbReference>
<evidence type="ECO:0000313" key="6">
    <source>
        <dbReference type="WormBase" id="CBG08816"/>
    </source>
</evidence>
<dbReference type="PANTHER" id="PTHR47520">
    <property type="entry name" value="CX DOMAIN-CONTAINING PROTEIN-RELATED"/>
    <property type="match status" value="1"/>
</dbReference>
<accession>A8X7G5</accession>
<dbReference type="GeneID" id="8577507"/>
<evidence type="ECO:0000256" key="2">
    <source>
        <dbReference type="SAM" id="SignalP"/>
    </source>
</evidence>
<keyword evidence="1" id="KW-0472">Membrane</keyword>
<dbReference type="InterPro" id="IPR002619">
    <property type="entry name" value="CX"/>
</dbReference>
<dbReference type="Proteomes" id="UP000008549">
    <property type="component" value="Unassembled WGS sequence"/>
</dbReference>
<dbReference type="RefSeq" id="XP_002635512.1">
    <property type="nucleotide sequence ID" value="XM_002635466.1"/>
</dbReference>
<evidence type="ECO:0000313" key="5">
    <source>
        <dbReference type="Proteomes" id="UP000008549"/>
    </source>
</evidence>
<name>A8X7G5_CAEBR</name>
<protein>
    <submittedName>
        <fullName evidence="4">Protein CBG08816</fullName>
    </submittedName>
</protein>
<reference evidence="4 5" key="1">
    <citation type="journal article" date="2003" name="PLoS Biol.">
        <title>The genome sequence of Caenorhabditis briggsae: a platform for comparative genomics.</title>
        <authorList>
            <person name="Stein L.D."/>
            <person name="Bao Z."/>
            <person name="Blasiar D."/>
            <person name="Blumenthal T."/>
            <person name="Brent M.R."/>
            <person name="Chen N."/>
            <person name="Chinwalla A."/>
            <person name="Clarke L."/>
            <person name="Clee C."/>
            <person name="Coghlan A."/>
            <person name="Coulson A."/>
            <person name="D'Eustachio P."/>
            <person name="Fitch D.H."/>
            <person name="Fulton L.A."/>
            <person name="Fulton R.E."/>
            <person name="Griffiths-Jones S."/>
            <person name="Harris T.W."/>
            <person name="Hillier L.W."/>
            <person name="Kamath R."/>
            <person name="Kuwabara P.E."/>
            <person name="Mardis E.R."/>
            <person name="Marra M.A."/>
            <person name="Miner T.L."/>
            <person name="Minx P."/>
            <person name="Mullikin J.C."/>
            <person name="Plumb R.W."/>
            <person name="Rogers J."/>
            <person name="Schein J.E."/>
            <person name="Sohrmann M."/>
            <person name="Spieth J."/>
            <person name="Stajich J.E."/>
            <person name="Wei C."/>
            <person name="Willey D."/>
            <person name="Wilson R.K."/>
            <person name="Durbin R."/>
            <person name="Waterston R.H."/>
        </authorList>
    </citation>
    <scope>NUCLEOTIDE SEQUENCE [LARGE SCALE GENOMIC DNA]</scope>
    <source>
        <strain evidence="4 5">AF16</strain>
    </source>
</reference>
<dbReference type="FunCoup" id="A8X7G5">
    <property type="interactions" value="775"/>
</dbReference>
<gene>
    <name evidence="4 6" type="ORF">CBG08816</name>
    <name evidence="4" type="ORF">CBG_08816</name>
</gene>
<proteinExistence type="predicted"/>
<dbReference type="PANTHER" id="PTHR47520:SF10">
    <property type="entry name" value="CX DOMAIN-CONTAINING PROTEIN"/>
    <property type="match status" value="1"/>
</dbReference>
<dbReference type="CTD" id="8577507"/>
<keyword evidence="1" id="KW-1133">Transmembrane helix</keyword>
<dbReference type="Pfam" id="PF01705">
    <property type="entry name" value="CX"/>
    <property type="match status" value="1"/>
</dbReference>
<sequence>MSLLVIPLLMVGLVSSFELLKVDTGKWTSMNPNRSPSQEPVNYTVIQNPRKSFSRFGIVYYWSGYYKATKSNSRKCVFLKNYPDWPFGEHVLPNGTIVTGVEFGCTSDQYCRAYKCDTSMTAALIWGSMLLTATVFSVGIIVRHVIITHRQAEAPVNQDMEMRGVYVPVVIVSGATSRDQNAPGAING</sequence>
<dbReference type="KEGG" id="cbr:CBG_08816"/>
<evidence type="ECO:0000256" key="1">
    <source>
        <dbReference type="SAM" id="Phobius"/>
    </source>
</evidence>
<dbReference type="OMA" id="DWPFGEH"/>
<feature type="chain" id="PRO_5002731872" evidence="2">
    <location>
        <begin position="17"/>
        <end position="188"/>
    </location>
</feature>
<keyword evidence="2" id="KW-0732">Signal</keyword>
<feature type="signal peptide" evidence="2">
    <location>
        <begin position="1"/>
        <end position="16"/>
    </location>
</feature>
<feature type="transmembrane region" description="Helical" evidence="1">
    <location>
        <begin position="123"/>
        <end position="142"/>
    </location>
</feature>
<feature type="domain" description="CX" evidence="3">
    <location>
        <begin position="60"/>
        <end position="117"/>
    </location>
</feature>
<dbReference type="HOGENOM" id="CLU_124058_0_0_1"/>
<evidence type="ECO:0000259" key="3">
    <source>
        <dbReference type="Pfam" id="PF01705"/>
    </source>
</evidence>
<keyword evidence="5" id="KW-1185">Reference proteome</keyword>
<dbReference type="AlphaFoldDB" id="A8X7G5"/>
<dbReference type="WormBase" id="CBG08816">
    <property type="protein sequence ID" value="CBP16357"/>
    <property type="gene ID" value="WBGene00030543"/>
</dbReference>
<organism evidence="4 5">
    <name type="scientific">Caenorhabditis briggsae</name>
    <dbReference type="NCBI Taxonomy" id="6238"/>
    <lineage>
        <taxon>Eukaryota</taxon>
        <taxon>Metazoa</taxon>
        <taxon>Ecdysozoa</taxon>
        <taxon>Nematoda</taxon>
        <taxon>Chromadorea</taxon>
        <taxon>Rhabditida</taxon>
        <taxon>Rhabditina</taxon>
        <taxon>Rhabditomorpha</taxon>
        <taxon>Rhabditoidea</taxon>
        <taxon>Rhabditidae</taxon>
        <taxon>Peloderinae</taxon>
        <taxon>Caenorhabditis</taxon>
    </lineage>
</organism>